<keyword evidence="2" id="KW-1185">Reference proteome</keyword>
<proteinExistence type="predicted"/>
<name>C7P082_HALMD</name>
<accession>C7P082</accession>
<gene>
    <name evidence="1" type="ordered locus">Hmuk_2769</name>
</gene>
<sequence length="34" mass="4104">MQRTNDRPHCEVCGQRFENRTALHRHVRDAGLLW</sequence>
<dbReference type="EMBL" id="CP001688">
    <property type="protein sequence ID" value="ACV48874.1"/>
    <property type="molecule type" value="Genomic_DNA"/>
</dbReference>
<evidence type="ECO:0000313" key="1">
    <source>
        <dbReference type="EMBL" id="ACV48874.1"/>
    </source>
</evidence>
<evidence type="ECO:0000313" key="2">
    <source>
        <dbReference type="Proteomes" id="UP000001746"/>
    </source>
</evidence>
<dbReference type="AlphaFoldDB" id="C7P082"/>
<dbReference type="Proteomes" id="UP000001746">
    <property type="component" value="Chromosome"/>
</dbReference>
<dbReference type="HOGENOM" id="CLU_3371315_0_0_2"/>
<dbReference type="STRING" id="485914.Hmuk_2769"/>
<organism evidence="1 2">
    <name type="scientific">Halomicrobium mukohataei (strain ATCC 700874 / DSM 12286 / JCM 9738 / NCIMB 13541)</name>
    <name type="common">Haloarcula mukohataei</name>
    <dbReference type="NCBI Taxonomy" id="485914"/>
    <lineage>
        <taxon>Archaea</taxon>
        <taxon>Methanobacteriati</taxon>
        <taxon>Methanobacteriota</taxon>
        <taxon>Stenosarchaea group</taxon>
        <taxon>Halobacteria</taxon>
        <taxon>Halobacteriales</taxon>
        <taxon>Haloarculaceae</taxon>
        <taxon>Halomicrobium</taxon>
    </lineage>
</organism>
<reference evidence="1 2" key="1">
    <citation type="journal article" date="2009" name="Stand. Genomic Sci.">
        <title>Complete genome sequence of Halomicrobium mukohataei type strain (arg-2).</title>
        <authorList>
            <person name="Tindall B.J."/>
            <person name="Schneider S."/>
            <person name="Lapidus A."/>
            <person name="Copeland A."/>
            <person name="Glavina Del Rio T."/>
            <person name="Nolan M."/>
            <person name="Lucas S."/>
            <person name="Chen F."/>
            <person name="Tice H."/>
            <person name="Cheng J.F."/>
            <person name="Saunders E."/>
            <person name="Bruce D."/>
            <person name="Goodwin L."/>
            <person name="Pitluck S."/>
            <person name="Mikhailova N."/>
            <person name="Pati A."/>
            <person name="Ivanova N."/>
            <person name="Mavrommatis K."/>
            <person name="Chen A."/>
            <person name="Palaniappan K."/>
            <person name="Chain P."/>
            <person name="Land M."/>
            <person name="Hauser L."/>
            <person name="Chang Y.J."/>
            <person name="Jeffries C.D."/>
            <person name="Brettin T."/>
            <person name="Han C."/>
            <person name="Rohde M."/>
            <person name="Goker M."/>
            <person name="Bristow J."/>
            <person name="Eisen J.A."/>
            <person name="Markowitz V."/>
            <person name="Hugenholtz P."/>
            <person name="Klenk H.P."/>
            <person name="Kyrpides N.C."/>
            <person name="Detter J.C."/>
        </authorList>
    </citation>
    <scope>NUCLEOTIDE SEQUENCE [LARGE SCALE GENOMIC DNA]</scope>
    <source>
        <strain evidence="2">ATCC 700874 / DSM 12286 / JCM 9738 / NCIMB 13541</strain>
    </source>
</reference>
<protein>
    <recommendedName>
        <fullName evidence="3">C2H2-type domain-containing protein</fullName>
    </recommendedName>
</protein>
<evidence type="ECO:0008006" key="3">
    <source>
        <dbReference type="Google" id="ProtNLM"/>
    </source>
</evidence>
<dbReference type="KEGG" id="hmu:Hmuk_2769"/>